<dbReference type="GO" id="GO:0004222">
    <property type="term" value="F:metalloendopeptidase activity"/>
    <property type="evidence" value="ECO:0007669"/>
    <property type="project" value="InterPro"/>
</dbReference>
<dbReference type="InterPro" id="IPR037219">
    <property type="entry name" value="Peptidase_M41-like"/>
</dbReference>
<keyword evidence="1" id="KW-0547">Nucleotide-binding</keyword>
<dbReference type="Gene3D" id="1.20.58.760">
    <property type="entry name" value="Peptidase M41"/>
    <property type="match status" value="1"/>
</dbReference>
<dbReference type="EMBL" id="FOSL01000037">
    <property type="protein sequence ID" value="SFL13065.1"/>
    <property type="molecule type" value="Genomic_DNA"/>
</dbReference>
<dbReference type="GO" id="GO:0016887">
    <property type="term" value="F:ATP hydrolysis activity"/>
    <property type="evidence" value="ECO:0007669"/>
    <property type="project" value="InterPro"/>
</dbReference>
<protein>
    <submittedName>
        <fullName evidence="3">Peptidase family M41</fullName>
    </submittedName>
</protein>
<keyword evidence="4" id="KW-1185">Reference proteome</keyword>
<dbReference type="GO" id="GO:0005886">
    <property type="term" value="C:plasma membrane"/>
    <property type="evidence" value="ECO:0007669"/>
    <property type="project" value="TreeGrafter"/>
</dbReference>
<dbReference type="SUPFAM" id="SSF140990">
    <property type="entry name" value="FtsH protease domain-like"/>
    <property type="match status" value="1"/>
</dbReference>
<name>A0A1I4F514_9HYPH</name>
<dbReference type="Pfam" id="PF00004">
    <property type="entry name" value="AAA"/>
    <property type="match status" value="1"/>
</dbReference>
<dbReference type="GO" id="GO:0004176">
    <property type="term" value="F:ATP-dependent peptidase activity"/>
    <property type="evidence" value="ECO:0007669"/>
    <property type="project" value="InterPro"/>
</dbReference>
<dbReference type="PROSITE" id="PS00674">
    <property type="entry name" value="AAA"/>
    <property type="match status" value="1"/>
</dbReference>
<evidence type="ECO:0000313" key="4">
    <source>
        <dbReference type="Proteomes" id="UP000323300"/>
    </source>
</evidence>
<dbReference type="Pfam" id="PF01434">
    <property type="entry name" value="Peptidase_M41"/>
    <property type="match status" value="1"/>
</dbReference>
<dbReference type="CDD" id="cd19481">
    <property type="entry name" value="RecA-like_protease"/>
    <property type="match status" value="1"/>
</dbReference>
<dbReference type="Gene3D" id="3.40.50.300">
    <property type="entry name" value="P-loop containing nucleotide triphosphate hydrolases"/>
    <property type="match status" value="1"/>
</dbReference>
<organism evidence="3 4">
    <name type="scientific">Neomesorhizobium albiziae</name>
    <dbReference type="NCBI Taxonomy" id="335020"/>
    <lineage>
        <taxon>Bacteria</taxon>
        <taxon>Pseudomonadati</taxon>
        <taxon>Pseudomonadota</taxon>
        <taxon>Alphaproteobacteria</taxon>
        <taxon>Hyphomicrobiales</taxon>
        <taxon>Phyllobacteriaceae</taxon>
        <taxon>Neomesorhizobium</taxon>
    </lineage>
</organism>
<feature type="domain" description="AAA+ ATPase" evidence="2">
    <location>
        <begin position="304"/>
        <end position="443"/>
    </location>
</feature>
<reference evidence="3 4" key="1">
    <citation type="submission" date="2016-10" db="EMBL/GenBank/DDBJ databases">
        <authorList>
            <person name="Varghese N."/>
            <person name="Submissions S."/>
        </authorList>
    </citation>
    <scope>NUCLEOTIDE SEQUENCE [LARGE SCALE GENOMIC DNA]</scope>
    <source>
        <strain evidence="3 4">DSM 21822</strain>
    </source>
</reference>
<dbReference type="RefSeq" id="WP_149763993.1">
    <property type="nucleotide sequence ID" value="NZ_BSPE01000065.1"/>
</dbReference>
<evidence type="ECO:0000313" key="3">
    <source>
        <dbReference type="EMBL" id="SFL13065.1"/>
    </source>
</evidence>
<dbReference type="OrthoDB" id="9809379at2"/>
<dbReference type="InterPro" id="IPR003959">
    <property type="entry name" value="ATPase_AAA_core"/>
</dbReference>
<sequence length="668" mass="71839">MSVSEVEATATRPKTAPADLLARAYLDILARTEGVHAKSMLRMGSGDPTDPVEELLDDLMDTIEDRVSVRADLAAVAVLTARAIEAEPGLTRTLRRAAPVVTIATHTPDHVSAVNKVIEACALPADRSVVTSGHKLRLPDNDVFIVARDGTDKSHKPDNGNDSVAAALHARATIIGIAPDPRWQLPRDLMRSAEYHLVLPEIDESALFLVIEAVTGKRPQRPVDPAAIRSLDVADLVLALRPDRSPDDCIERLEGLVAKKGEFHSDGPSLEDLDGYGEAKDWGLELVADFADYKAGRITWDEVDNRGLLLSGPPGVGKTSYARALSKSARVPLVATSVADWNAASYLSGTLQAIKDVFARARRLSPCILFIDELDGISDRSRLSGDYVEYWSQIANSLLENLQGVDERPGVVVIGATNHPDKIDAAVKRAGRLDREIAIEKPDARTLANIFRHHLRDQLPDADLMPVALAARGATGADVEAYVRRARGAARRGRRALQLDDLLAEVRSNREPLSGDVRRRVAIHEAGHVVAGTLLGRMAVVGVSIGDRGGLTEVADIDGSADPDHCNDVIVMLMAGRAAEELMLGSPSTGAGGEPHSDLSHATDIAKKIELKFGFGDFGPIYLGEGRHDPLTTVPGLLACVKKRLDQAMLTAAELLTKNRMVLISARN</sequence>
<dbReference type="InterPro" id="IPR000642">
    <property type="entry name" value="Peptidase_M41"/>
</dbReference>
<comment type="similarity">
    <text evidence="1">Belongs to the AAA ATPase family.</text>
</comment>
<dbReference type="InterPro" id="IPR003593">
    <property type="entry name" value="AAA+_ATPase"/>
</dbReference>
<evidence type="ECO:0000256" key="1">
    <source>
        <dbReference type="RuleBase" id="RU003651"/>
    </source>
</evidence>
<dbReference type="SUPFAM" id="SSF52540">
    <property type="entry name" value="P-loop containing nucleoside triphosphate hydrolases"/>
    <property type="match status" value="1"/>
</dbReference>
<dbReference type="Proteomes" id="UP000323300">
    <property type="component" value="Unassembled WGS sequence"/>
</dbReference>
<dbReference type="InterPro" id="IPR027417">
    <property type="entry name" value="P-loop_NTPase"/>
</dbReference>
<dbReference type="SMART" id="SM00382">
    <property type="entry name" value="AAA"/>
    <property type="match status" value="1"/>
</dbReference>
<dbReference type="GO" id="GO:0030163">
    <property type="term" value="P:protein catabolic process"/>
    <property type="evidence" value="ECO:0007669"/>
    <property type="project" value="TreeGrafter"/>
</dbReference>
<dbReference type="AlphaFoldDB" id="A0A1I4F514"/>
<dbReference type="PANTHER" id="PTHR23076:SF97">
    <property type="entry name" value="ATP-DEPENDENT ZINC METALLOPROTEASE YME1L1"/>
    <property type="match status" value="1"/>
</dbReference>
<dbReference type="InterPro" id="IPR003960">
    <property type="entry name" value="ATPase_AAA_CS"/>
</dbReference>
<dbReference type="GO" id="GO:0006508">
    <property type="term" value="P:proteolysis"/>
    <property type="evidence" value="ECO:0007669"/>
    <property type="project" value="InterPro"/>
</dbReference>
<proteinExistence type="inferred from homology"/>
<dbReference type="PANTHER" id="PTHR23076">
    <property type="entry name" value="METALLOPROTEASE M41 FTSH"/>
    <property type="match status" value="1"/>
</dbReference>
<dbReference type="GO" id="GO:0005524">
    <property type="term" value="F:ATP binding"/>
    <property type="evidence" value="ECO:0007669"/>
    <property type="project" value="UniProtKB-KW"/>
</dbReference>
<evidence type="ECO:0000259" key="2">
    <source>
        <dbReference type="SMART" id="SM00382"/>
    </source>
</evidence>
<accession>A0A1I4F514</accession>
<keyword evidence="1" id="KW-0067">ATP-binding</keyword>
<gene>
    <name evidence="3" type="ORF">SAMN04488498_13718</name>
</gene>